<evidence type="ECO:0000256" key="1">
    <source>
        <dbReference type="ARBA" id="ARBA00006226"/>
    </source>
</evidence>
<keyword evidence="2" id="KW-1277">Toxin-antitoxin system</keyword>
<dbReference type="Proteomes" id="UP000315364">
    <property type="component" value="Chromosome"/>
</dbReference>
<evidence type="ECO:0000313" key="4">
    <source>
        <dbReference type="Proteomes" id="UP000315364"/>
    </source>
</evidence>
<dbReference type="Pfam" id="PF05016">
    <property type="entry name" value="ParE_toxin"/>
    <property type="match status" value="1"/>
</dbReference>
<evidence type="ECO:0000313" key="3">
    <source>
        <dbReference type="EMBL" id="QDZ11749.1"/>
    </source>
</evidence>
<dbReference type="PANTHER" id="PTHR33755">
    <property type="entry name" value="TOXIN PARE1-RELATED"/>
    <property type="match status" value="1"/>
</dbReference>
<dbReference type="KEGG" id="dea:FPZ08_13955"/>
<dbReference type="InterPro" id="IPR051803">
    <property type="entry name" value="TA_system_RelE-like_toxin"/>
</dbReference>
<evidence type="ECO:0000256" key="2">
    <source>
        <dbReference type="ARBA" id="ARBA00022649"/>
    </source>
</evidence>
<dbReference type="InterPro" id="IPR035093">
    <property type="entry name" value="RelE/ParE_toxin_dom_sf"/>
</dbReference>
<accession>A0A5B8LV76</accession>
<comment type="similarity">
    <text evidence="1">Belongs to the RelE toxin family.</text>
</comment>
<dbReference type="OrthoDB" id="8369899at2"/>
<protein>
    <submittedName>
        <fullName evidence="3">Type II toxin-antitoxin system RelE/ParE family toxin</fullName>
    </submittedName>
</protein>
<gene>
    <name evidence="3" type="ORF">FPZ08_13955</name>
</gene>
<keyword evidence="4" id="KW-1185">Reference proteome</keyword>
<proteinExistence type="inferred from homology"/>
<dbReference type="InterPro" id="IPR007712">
    <property type="entry name" value="RelE/ParE_toxin"/>
</dbReference>
<reference evidence="3 4" key="1">
    <citation type="submission" date="2019-07" db="EMBL/GenBank/DDBJ databases">
        <title>Full genome sequence of Devosia sp. Gsoil 520.</title>
        <authorList>
            <person name="Im W.-T."/>
        </authorList>
    </citation>
    <scope>NUCLEOTIDE SEQUENCE [LARGE SCALE GENOMIC DNA]</scope>
    <source>
        <strain evidence="3 4">Gsoil 520</strain>
    </source>
</reference>
<dbReference type="Gene3D" id="3.30.2310.20">
    <property type="entry name" value="RelE-like"/>
    <property type="match status" value="1"/>
</dbReference>
<dbReference type="RefSeq" id="WP_146290567.1">
    <property type="nucleotide sequence ID" value="NZ_CP042304.1"/>
</dbReference>
<name>A0A5B8LV76_9HYPH</name>
<dbReference type="EMBL" id="CP042304">
    <property type="protein sequence ID" value="QDZ11749.1"/>
    <property type="molecule type" value="Genomic_DNA"/>
</dbReference>
<sequence>MRVVFADASRADLRNITIFITGDSPSRARSFVAELASACTSLADKPLRYPLIPEYEAKGLRRRPYGNYAIIYKVGANTITIARVLHAAMDLDVALGGS</sequence>
<dbReference type="AlphaFoldDB" id="A0A5B8LV76"/>
<organism evidence="3 4">
    <name type="scientific">Devosia ginsengisoli</name>
    <dbReference type="NCBI Taxonomy" id="400770"/>
    <lineage>
        <taxon>Bacteria</taxon>
        <taxon>Pseudomonadati</taxon>
        <taxon>Pseudomonadota</taxon>
        <taxon>Alphaproteobacteria</taxon>
        <taxon>Hyphomicrobiales</taxon>
        <taxon>Devosiaceae</taxon>
        <taxon>Devosia</taxon>
    </lineage>
</organism>
<dbReference type="PANTHER" id="PTHR33755:SF6">
    <property type="entry name" value="PLASMID STABILIZATION SYSTEM PROTEIN"/>
    <property type="match status" value="1"/>
</dbReference>